<keyword evidence="6" id="KW-0472">Membrane</keyword>
<dbReference type="Proteomes" id="UP000518300">
    <property type="component" value="Unassembled WGS sequence"/>
</dbReference>
<dbReference type="InterPro" id="IPR051906">
    <property type="entry name" value="TolC-like"/>
</dbReference>
<dbReference type="RefSeq" id="WP_169348910.1">
    <property type="nucleotide sequence ID" value="NZ_JABBJJ010000198.1"/>
</dbReference>
<dbReference type="InterPro" id="IPR003423">
    <property type="entry name" value="OMP_efflux"/>
</dbReference>
<evidence type="ECO:0000256" key="3">
    <source>
        <dbReference type="ARBA" id="ARBA00022448"/>
    </source>
</evidence>
<evidence type="ECO:0000256" key="4">
    <source>
        <dbReference type="ARBA" id="ARBA00022452"/>
    </source>
</evidence>
<evidence type="ECO:0000313" key="10">
    <source>
        <dbReference type="EMBL" id="NMO19666.1"/>
    </source>
</evidence>
<reference evidence="10 11" key="1">
    <citation type="submission" date="2020-04" db="EMBL/GenBank/DDBJ databases">
        <title>Draft genome of Pyxidicoccus fallax type strain.</title>
        <authorList>
            <person name="Whitworth D.E."/>
        </authorList>
    </citation>
    <scope>NUCLEOTIDE SEQUENCE [LARGE SCALE GENOMIC DNA]</scope>
    <source>
        <strain evidence="10 11">DSM 14698</strain>
    </source>
</reference>
<keyword evidence="5" id="KW-0812">Transmembrane</keyword>
<evidence type="ECO:0000256" key="9">
    <source>
        <dbReference type="SAM" id="SignalP"/>
    </source>
</evidence>
<dbReference type="AlphaFoldDB" id="A0A848LPI7"/>
<gene>
    <name evidence="10" type="ORF">HG543_33045</name>
</gene>
<keyword evidence="7" id="KW-0998">Cell outer membrane</keyword>
<dbReference type="SUPFAM" id="SSF56954">
    <property type="entry name" value="Outer membrane efflux proteins (OEP)"/>
    <property type="match status" value="1"/>
</dbReference>
<sequence>MNALLLAVLLSRSSPVPGLLLAQAGTGAVQQPTPGAPTSTPTPRPAPGTPPSSATPPGAAGGTPPRPTPGTAPGPDEPTPPQPEVSDPLLAPVPPAPVQVSSWEEALNLLKQRSTDLRTALARVETAAGLRRIALAGLLPTITGNVSAQYNVLNPDAVFIGGGTGGIGGGIGGGTGGGDGEALRPTNPPVVGTLTATQPLFNLQAITALGTAREAERTASLSLAETRRQLTGALAQGLVGVSARERLAEVSRVNLRSALERLALAQRRLELGAGTRLDVVRVQQDAESTRVLVVTNDEQLRQARESLGLALGTPGAVGLARGVDLEALLRQARRDCHRLEDLNSRPDLAAARSRLVVAERQVTEVKTTYVPTLALTSNVLALTVEDGVAEVPVWNVGAALVLPFYEGGAREGRLRQTRAEAEVARQDVVELERNVTVEVAQARRGVEVATAARDIAARERDLAEENDRLTRRSFEVGTGTSLELIQTAATLRQAELQLVVREFELEQARVEAFLAEASCEW</sequence>
<keyword evidence="11" id="KW-1185">Reference proteome</keyword>
<comment type="similarity">
    <text evidence="2">Belongs to the outer membrane factor (OMF) (TC 1.B.17) family.</text>
</comment>
<evidence type="ECO:0000256" key="5">
    <source>
        <dbReference type="ARBA" id="ARBA00022692"/>
    </source>
</evidence>
<evidence type="ECO:0000256" key="8">
    <source>
        <dbReference type="SAM" id="MobiDB-lite"/>
    </source>
</evidence>
<comment type="subcellular location">
    <subcellularLocation>
        <location evidence="1">Cell outer membrane</location>
    </subcellularLocation>
</comment>
<feature type="signal peptide" evidence="9">
    <location>
        <begin position="1"/>
        <end position="18"/>
    </location>
</feature>
<dbReference type="EMBL" id="JABBJJ010000198">
    <property type="protein sequence ID" value="NMO19666.1"/>
    <property type="molecule type" value="Genomic_DNA"/>
</dbReference>
<keyword evidence="4" id="KW-1134">Transmembrane beta strand</keyword>
<accession>A0A848LPI7</accession>
<keyword evidence="9" id="KW-0732">Signal</keyword>
<feature type="compositionally biased region" description="Pro residues" evidence="8">
    <location>
        <begin position="40"/>
        <end position="54"/>
    </location>
</feature>
<dbReference type="PANTHER" id="PTHR30026">
    <property type="entry name" value="OUTER MEMBRANE PROTEIN TOLC"/>
    <property type="match status" value="1"/>
</dbReference>
<proteinExistence type="inferred from homology"/>
<feature type="compositionally biased region" description="Pro residues" evidence="8">
    <location>
        <begin position="64"/>
        <end position="83"/>
    </location>
</feature>
<dbReference type="GO" id="GO:0015288">
    <property type="term" value="F:porin activity"/>
    <property type="evidence" value="ECO:0007669"/>
    <property type="project" value="TreeGrafter"/>
</dbReference>
<organism evidence="10 11">
    <name type="scientific">Pyxidicoccus fallax</name>
    <dbReference type="NCBI Taxonomy" id="394095"/>
    <lineage>
        <taxon>Bacteria</taxon>
        <taxon>Pseudomonadati</taxon>
        <taxon>Myxococcota</taxon>
        <taxon>Myxococcia</taxon>
        <taxon>Myxococcales</taxon>
        <taxon>Cystobacterineae</taxon>
        <taxon>Myxococcaceae</taxon>
        <taxon>Pyxidicoccus</taxon>
    </lineage>
</organism>
<dbReference type="Pfam" id="PF02321">
    <property type="entry name" value="OEP"/>
    <property type="match status" value="2"/>
</dbReference>
<dbReference type="PANTHER" id="PTHR30026:SF20">
    <property type="entry name" value="OUTER MEMBRANE PROTEIN TOLC"/>
    <property type="match status" value="1"/>
</dbReference>
<evidence type="ECO:0000256" key="2">
    <source>
        <dbReference type="ARBA" id="ARBA00007613"/>
    </source>
</evidence>
<feature type="chain" id="PRO_5032711699" evidence="9">
    <location>
        <begin position="19"/>
        <end position="521"/>
    </location>
</feature>
<feature type="region of interest" description="Disordered" evidence="8">
    <location>
        <begin position="26"/>
        <end position="96"/>
    </location>
</feature>
<protein>
    <submittedName>
        <fullName evidence="10">TolC family protein</fullName>
    </submittedName>
</protein>
<dbReference type="GO" id="GO:1990281">
    <property type="term" value="C:efflux pump complex"/>
    <property type="evidence" value="ECO:0007669"/>
    <property type="project" value="TreeGrafter"/>
</dbReference>
<comment type="caution">
    <text evidence="10">The sequence shown here is derived from an EMBL/GenBank/DDBJ whole genome shotgun (WGS) entry which is preliminary data.</text>
</comment>
<dbReference type="GO" id="GO:0009279">
    <property type="term" value="C:cell outer membrane"/>
    <property type="evidence" value="ECO:0007669"/>
    <property type="project" value="UniProtKB-SubCell"/>
</dbReference>
<keyword evidence="3" id="KW-0813">Transport</keyword>
<evidence type="ECO:0000256" key="1">
    <source>
        <dbReference type="ARBA" id="ARBA00004442"/>
    </source>
</evidence>
<dbReference type="GO" id="GO:0015562">
    <property type="term" value="F:efflux transmembrane transporter activity"/>
    <property type="evidence" value="ECO:0007669"/>
    <property type="project" value="InterPro"/>
</dbReference>
<evidence type="ECO:0000256" key="7">
    <source>
        <dbReference type="ARBA" id="ARBA00023237"/>
    </source>
</evidence>
<evidence type="ECO:0000313" key="11">
    <source>
        <dbReference type="Proteomes" id="UP000518300"/>
    </source>
</evidence>
<dbReference type="Gene3D" id="1.20.1600.10">
    <property type="entry name" value="Outer membrane efflux proteins (OEP)"/>
    <property type="match status" value="1"/>
</dbReference>
<name>A0A848LPI7_9BACT</name>
<evidence type="ECO:0000256" key="6">
    <source>
        <dbReference type="ARBA" id="ARBA00023136"/>
    </source>
</evidence>